<proteinExistence type="predicted"/>
<keyword evidence="3" id="KW-1185">Reference proteome</keyword>
<name>A0ABR4EE62_9PEZI</name>
<evidence type="ECO:0008006" key="4">
    <source>
        <dbReference type="Google" id="ProtNLM"/>
    </source>
</evidence>
<evidence type="ECO:0000313" key="3">
    <source>
        <dbReference type="Proteomes" id="UP001600888"/>
    </source>
</evidence>
<reference evidence="2 3" key="1">
    <citation type="submission" date="2024-03" db="EMBL/GenBank/DDBJ databases">
        <title>A high-quality draft genome sequence of Diaporthe vaccinii, a causative agent of upright dieback and viscid rot disease in cranberry plants.</title>
        <authorList>
            <person name="Sarrasin M."/>
            <person name="Lang B.F."/>
            <person name="Burger G."/>
        </authorList>
    </citation>
    <scope>NUCLEOTIDE SEQUENCE [LARGE SCALE GENOMIC DNA]</scope>
    <source>
        <strain evidence="2 3">IS7</strain>
    </source>
</reference>
<evidence type="ECO:0000313" key="2">
    <source>
        <dbReference type="EMBL" id="KAL2280696.1"/>
    </source>
</evidence>
<evidence type="ECO:0000256" key="1">
    <source>
        <dbReference type="SAM" id="MobiDB-lite"/>
    </source>
</evidence>
<gene>
    <name evidence="2" type="ORF">FJTKL_12402</name>
</gene>
<sequence>MSTAALHFDPGFNHFSMGSRSSFAWPGMCKPDTSWPAPHPNIAADVVLEPTNGGLLGQDMGHYAPESSLSPPMHSRSATSSPPRMSAEQRELKRQREQARRDSKLSARIQRAGSQGSHSGYDVSSPPPNQGEFAHTSSMSSMPVYTTAPTEMSLLTEPTTLAPQMVLPSYSPPLPSSNQMGFPSPYQQPQYMDYAYPPSTGAPLSSHYGPVSHDPSMMYSIPPVMQTGGAPHQHDNQGHVRVVQSRPKPQCWEHGCNGRQFSTFSNLLRHQREKSGQATKASCPDCGAEFTRTTARNGHLLHQKCKQKRQPSTSSS</sequence>
<dbReference type="Proteomes" id="UP001600888">
    <property type="component" value="Unassembled WGS sequence"/>
</dbReference>
<dbReference type="Gene3D" id="3.30.160.60">
    <property type="entry name" value="Classic Zinc Finger"/>
    <property type="match status" value="1"/>
</dbReference>
<dbReference type="EMBL" id="JBAWTH010000064">
    <property type="protein sequence ID" value="KAL2280696.1"/>
    <property type="molecule type" value="Genomic_DNA"/>
</dbReference>
<accession>A0ABR4EE62</accession>
<feature type="compositionally biased region" description="Basic and acidic residues" evidence="1">
    <location>
        <begin position="87"/>
        <end position="105"/>
    </location>
</feature>
<feature type="region of interest" description="Disordered" evidence="1">
    <location>
        <begin position="53"/>
        <end position="140"/>
    </location>
</feature>
<organism evidence="2 3">
    <name type="scientific">Diaporthe vaccinii</name>
    <dbReference type="NCBI Taxonomy" id="105482"/>
    <lineage>
        <taxon>Eukaryota</taxon>
        <taxon>Fungi</taxon>
        <taxon>Dikarya</taxon>
        <taxon>Ascomycota</taxon>
        <taxon>Pezizomycotina</taxon>
        <taxon>Sordariomycetes</taxon>
        <taxon>Sordariomycetidae</taxon>
        <taxon>Diaporthales</taxon>
        <taxon>Diaporthaceae</taxon>
        <taxon>Diaporthe</taxon>
        <taxon>Diaporthe eres species complex</taxon>
    </lineage>
</organism>
<protein>
    <recommendedName>
        <fullName evidence="4">Transcription factor Zn, C2H2</fullName>
    </recommendedName>
</protein>
<comment type="caution">
    <text evidence="2">The sequence shown here is derived from an EMBL/GenBank/DDBJ whole genome shotgun (WGS) entry which is preliminary data.</text>
</comment>